<feature type="region of interest" description="Disordered" evidence="1">
    <location>
        <begin position="44"/>
        <end position="71"/>
    </location>
</feature>
<dbReference type="HOGENOM" id="CLU_2029051_0_0_1"/>
<feature type="region of interest" description="Disordered" evidence="1">
    <location>
        <begin position="100"/>
        <end position="122"/>
    </location>
</feature>
<feature type="region of interest" description="Disordered" evidence="1">
    <location>
        <begin position="1"/>
        <end position="32"/>
    </location>
</feature>
<gene>
    <name evidence="2" type="primary">Dana\GF15636</name>
    <name evidence="2" type="synonym">dana_GLEANR_16400</name>
    <name evidence="2" type="ORF">GF15636</name>
</gene>
<organism evidence="2 3">
    <name type="scientific">Drosophila ananassae</name>
    <name type="common">Fruit fly</name>
    <dbReference type="NCBI Taxonomy" id="7217"/>
    <lineage>
        <taxon>Eukaryota</taxon>
        <taxon>Metazoa</taxon>
        <taxon>Ecdysozoa</taxon>
        <taxon>Arthropoda</taxon>
        <taxon>Hexapoda</taxon>
        <taxon>Insecta</taxon>
        <taxon>Pterygota</taxon>
        <taxon>Neoptera</taxon>
        <taxon>Endopterygota</taxon>
        <taxon>Diptera</taxon>
        <taxon>Brachycera</taxon>
        <taxon>Muscomorpha</taxon>
        <taxon>Ephydroidea</taxon>
        <taxon>Drosophilidae</taxon>
        <taxon>Drosophila</taxon>
        <taxon>Sophophora</taxon>
    </lineage>
</organism>
<feature type="compositionally biased region" description="Basic and acidic residues" evidence="1">
    <location>
        <begin position="1"/>
        <end position="12"/>
    </location>
</feature>
<keyword evidence="3" id="KW-1185">Reference proteome</keyword>
<dbReference type="KEGG" id="dan:6498442"/>
<evidence type="ECO:0000313" key="2">
    <source>
        <dbReference type="EMBL" id="EDV32049.1"/>
    </source>
</evidence>
<dbReference type="EMBL" id="CH902620">
    <property type="protein sequence ID" value="EDV32049.1"/>
    <property type="molecule type" value="Genomic_DNA"/>
</dbReference>
<dbReference type="GeneID" id="6498442"/>
<evidence type="ECO:0000256" key="1">
    <source>
        <dbReference type="SAM" id="MobiDB-lite"/>
    </source>
</evidence>
<name>B3MNE1_DROAN</name>
<dbReference type="OrthoDB" id="10505511at2759"/>
<feature type="compositionally biased region" description="Polar residues" evidence="1">
    <location>
        <begin position="44"/>
        <end position="68"/>
    </location>
</feature>
<reference evidence="2 3" key="1">
    <citation type="journal article" date="2007" name="Nature">
        <title>Evolution of genes and genomes on the Drosophila phylogeny.</title>
        <authorList>
            <consortium name="Drosophila 12 Genomes Consortium"/>
            <person name="Clark A.G."/>
            <person name="Eisen M.B."/>
            <person name="Smith D.R."/>
            <person name="Bergman C.M."/>
            <person name="Oliver B."/>
            <person name="Markow T.A."/>
            <person name="Kaufman T.C."/>
            <person name="Kellis M."/>
            <person name="Gelbart W."/>
            <person name="Iyer V.N."/>
            <person name="Pollard D.A."/>
            <person name="Sackton T.B."/>
            <person name="Larracuente A.M."/>
            <person name="Singh N.D."/>
            <person name="Abad J.P."/>
            <person name="Abt D.N."/>
            <person name="Adryan B."/>
            <person name="Aguade M."/>
            <person name="Akashi H."/>
            <person name="Anderson W.W."/>
            <person name="Aquadro C.F."/>
            <person name="Ardell D.H."/>
            <person name="Arguello R."/>
            <person name="Artieri C.G."/>
            <person name="Barbash D.A."/>
            <person name="Barker D."/>
            <person name="Barsanti P."/>
            <person name="Batterham P."/>
            <person name="Batzoglou S."/>
            <person name="Begun D."/>
            <person name="Bhutkar A."/>
            <person name="Blanco E."/>
            <person name="Bosak S.A."/>
            <person name="Bradley R.K."/>
            <person name="Brand A.D."/>
            <person name="Brent M.R."/>
            <person name="Brooks A.N."/>
            <person name="Brown R.H."/>
            <person name="Butlin R.K."/>
            <person name="Caggese C."/>
            <person name="Calvi B.R."/>
            <person name="Bernardo de Carvalho A."/>
            <person name="Caspi A."/>
            <person name="Castrezana S."/>
            <person name="Celniker S.E."/>
            <person name="Chang J.L."/>
            <person name="Chapple C."/>
            <person name="Chatterji S."/>
            <person name="Chinwalla A."/>
            <person name="Civetta A."/>
            <person name="Clifton S.W."/>
            <person name="Comeron J.M."/>
            <person name="Costello J.C."/>
            <person name="Coyne J.A."/>
            <person name="Daub J."/>
            <person name="David R.G."/>
            <person name="Delcher A.L."/>
            <person name="Delehaunty K."/>
            <person name="Do C.B."/>
            <person name="Ebling H."/>
            <person name="Edwards K."/>
            <person name="Eickbush T."/>
            <person name="Evans J.D."/>
            <person name="Filipski A."/>
            <person name="Findeiss S."/>
            <person name="Freyhult E."/>
            <person name="Fulton L."/>
            <person name="Fulton R."/>
            <person name="Garcia A.C."/>
            <person name="Gardiner A."/>
            <person name="Garfield D.A."/>
            <person name="Garvin B.E."/>
            <person name="Gibson G."/>
            <person name="Gilbert D."/>
            <person name="Gnerre S."/>
            <person name="Godfrey J."/>
            <person name="Good R."/>
            <person name="Gotea V."/>
            <person name="Gravely B."/>
            <person name="Greenberg A.J."/>
            <person name="Griffiths-Jones S."/>
            <person name="Gross S."/>
            <person name="Guigo R."/>
            <person name="Gustafson E.A."/>
            <person name="Haerty W."/>
            <person name="Hahn M.W."/>
            <person name="Halligan D.L."/>
            <person name="Halpern A.L."/>
            <person name="Halter G.M."/>
            <person name="Han M.V."/>
            <person name="Heger A."/>
            <person name="Hillier L."/>
            <person name="Hinrichs A.S."/>
            <person name="Holmes I."/>
            <person name="Hoskins R.A."/>
            <person name="Hubisz M.J."/>
            <person name="Hultmark D."/>
            <person name="Huntley M.A."/>
            <person name="Jaffe D.B."/>
            <person name="Jagadeeshan S."/>
            <person name="Jeck W.R."/>
            <person name="Johnson J."/>
            <person name="Jones C.D."/>
            <person name="Jordan W.C."/>
            <person name="Karpen G.H."/>
            <person name="Kataoka E."/>
            <person name="Keightley P.D."/>
            <person name="Kheradpour P."/>
            <person name="Kirkness E.F."/>
            <person name="Koerich L.B."/>
            <person name="Kristiansen K."/>
            <person name="Kudrna D."/>
            <person name="Kulathinal R.J."/>
            <person name="Kumar S."/>
            <person name="Kwok R."/>
            <person name="Lander E."/>
            <person name="Langley C.H."/>
            <person name="Lapoint R."/>
            <person name="Lazzaro B.P."/>
            <person name="Lee S.J."/>
            <person name="Levesque L."/>
            <person name="Li R."/>
            <person name="Lin C.F."/>
            <person name="Lin M.F."/>
            <person name="Lindblad-Toh K."/>
            <person name="Llopart A."/>
            <person name="Long M."/>
            <person name="Low L."/>
            <person name="Lozovsky E."/>
            <person name="Lu J."/>
            <person name="Luo M."/>
            <person name="Machado C.A."/>
            <person name="Makalowski W."/>
            <person name="Marzo M."/>
            <person name="Matsuda M."/>
            <person name="Matzkin L."/>
            <person name="McAllister B."/>
            <person name="McBride C.S."/>
            <person name="McKernan B."/>
            <person name="McKernan K."/>
            <person name="Mendez-Lago M."/>
            <person name="Minx P."/>
            <person name="Mollenhauer M.U."/>
            <person name="Montooth K."/>
            <person name="Mount S.M."/>
            <person name="Mu X."/>
            <person name="Myers E."/>
            <person name="Negre B."/>
            <person name="Newfeld S."/>
            <person name="Nielsen R."/>
            <person name="Noor M.A."/>
            <person name="O'Grady P."/>
            <person name="Pachter L."/>
            <person name="Papaceit M."/>
            <person name="Parisi M.J."/>
            <person name="Parisi M."/>
            <person name="Parts L."/>
            <person name="Pedersen J.S."/>
            <person name="Pesole G."/>
            <person name="Phillippy A.M."/>
            <person name="Ponting C.P."/>
            <person name="Pop M."/>
            <person name="Porcelli D."/>
            <person name="Powell J.R."/>
            <person name="Prohaska S."/>
            <person name="Pruitt K."/>
            <person name="Puig M."/>
            <person name="Quesneville H."/>
            <person name="Ram K.R."/>
            <person name="Rand D."/>
            <person name="Rasmussen M.D."/>
            <person name="Reed L.K."/>
            <person name="Reenan R."/>
            <person name="Reily A."/>
            <person name="Remington K.A."/>
            <person name="Rieger T.T."/>
            <person name="Ritchie M.G."/>
            <person name="Robin C."/>
            <person name="Rogers Y.H."/>
            <person name="Rohde C."/>
            <person name="Rozas J."/>
            <person name="Rubenfield M.J."/>
            <person name="Ruiz A."/>
            <person name="Russo S."/>
            <person name="Salzberg S.L."/>
            <person name="Sanchez-Gracia A."/>
            <person name="Saranga D.J."/>
            <person name="Sato H."/>
            <person name="Schaeffer S.W."/>
            <person name="Schatz M.C."/>
            <person name="Schlenke T."/>
            <person name="Schwartz R."/>
            <person name="Segarra C."/>
            <person name="Singh R.S."/>
            <person name="Sirot L."/>
            <person name="Sirota M."/>
            <person name="Sisneros N.B."/>
            <person name="Smith C.D."/>
            <person name="Smith T.F."/>
            <person name="Spieth J."/>
            <person name="Stage D.E."/>
            <person name="Stark A."/>
            <person name="Stephan W."/>
            <person name="Strausberg R.L."/>
            <person name="Strempel S."/>
            <person name="Sturgill D."/>
            <person name="Sutton G."/>
            <person name="Sutton G.G."/>
            <person name="Tao W."/>
            <person name="Teichmann S."/>
            <person name="Tobari Y.N."/>
            <person name="Tomimura Y."/>
            <person name="Tsolas J.M."/>
            <person name="Valente V.L."/>
            <person name="Venter E."/>
            <person name="Venter J.C."/>
            <person name="Vicario S."/>
            <person name="Vieira F.G."/>
            <person name="Vilella A.J."/>
            <person name="Villasante A."/>
            <person name="Walenz B."/>
            <person name="Wang J."/>
            <person name="Wasserman M."/>
            <person name="Watts T."/>
            <person name="Wilson D."/>
            <person name="Wilson R.K."/>
            <person name="Wing R.A."/>
            <person name="Wolfner M.F."/>
            <person name="Wong A."/>
            <person name="Wong G.K."/>
            <person name="Wu C.I."/>
            <person name="Wu G."/>
            <person name="Yamamoto D."/>
            <person name="Yang H.P."/>
            <person name="Yang S.P."/>
            <person name="Yorke J.A."/>
            <person name="Yoshida K."/>
            <person name="Zdobnov E."/>
            <person name="Zhang P."/>
            <person name="Zhang Y."/>
            <person name="Zimin A.V."/>
            <person name="Baldwin J."/>
            <person name="Abdouelleil A."/>
            <person name="Abdulkadir J."/>
            <person name="Abebe A."/>
            <person name="Abera B."/>
            <person name="Abreu J."/>
            <person name="Acer S.C."/>
            <person name="Aftuck L."/>
            <person name="Alexander A."/>
            <person name="An P."/>
            <person name="Anderson E."/>
            <person name="Anderson S."/>
            <person name="Arachi H."/>
            <person name="Azer M."/>
            <person name="Bachantsang P."/>
            <person name="Barry A."/>
            <person name="Bayul T."/>
            <person name="Berlin A."/>
            <person name="Bessette D."/>
            <person name="Bloom T."/>
            <person name="Blye J."/>
            <person name="Boguslavskiy L."/>
            <person name="Bonnet C."/>
            <person name="Boukhgalter B."/>
            <person name="Bourzgui I."/>
            <person name="Brown A."/>
            <person name="Cahill P."/>
            <person name="Channer S."/>
            <person name="Cheshatsang Y."/>
            <person name="Chuda L."/>
            <person name="Citroen M."/>
            <person name="Collymore A."/>
            <person name="Cooke P."/>
            <person name="Costello M."/>
            <person name="D'Aco K."/>
            <person name="Daza R."/>
            <person name="De Haan G."/>
            <person name="DeGray S."/>
            <person name="DeMaso C."/>
            <person name="Dhargay N."/>
            <person name="Dooley K."/>
            <person name="Dooley E."/>
            <person name="Doricent M."/>
            <person name="Dorje P."/>
            <person name="Dorjee K."/>
            <person name="Dupes A."/>
            <person name="Elong R."/>
            <person name="Falk J."/>
            <person name="Farina A."/>
            <person name="Faro S."/>
            <person name="Ferguson D."/>
            <person name="Fisher S."/>
            <person name="Foley C.D."/>
            <person name="Franke A."/>
            <person name="Friedrich D."/>
            <person name="Gadbois L."/>
            <person name="Gearin G."/>
            <person name="Gearin C.R."/>
            <person name="Giannoukos G."/>
            <person name="Goode T."/>
            <person name="Graham J."/>
            <person name="Grandbois E."/>
            <person name="Grewal S."/>
            <person name="Gyaltsen K."/>
            <person name="Hafez N."/>
            <person name="Hagos B."/>
            <person name="Hall J."/>
            <person name="Henson C."/>
            <person name="Hollinger A."/>
            <person name="Honan T."/>
            <person name="Huard M.D."/>
            <person name="Hughes L."/>
            <person name="Hurhula B."/>
            <person name="Husby M.E."/>
            <person name="Kamat A."/>
            <person name="Kanga B."/>
            <person name="Kashin S."/>
            <person name="Khazanovich D."/>
            <person name="Kisner P."/>
            <person name="Lance K."/>
            <person name="Lara M."/>
            <person name="Lee W."/>
            <person name="Lennon N."/>
            <person name="Letendre F."/>
            <person name="LeVine R."/>
            <person name="Lipovsky A."/>
            <person name="Liu X."/>
            <person name="Liu J."/>
            <person name="Liu S."/>
            <person name="Lokyitsang T."/>
            <person name="Lokyitsang Y."/>
            <person name="Lubonja R."/>
            <person name="Lui A."/>
            <person name="MacDonald P."/>
            <person name="Magnisalis V."/>
            <person name="Maru K."/>
            <person name="Matthews C."/>
            <person name="McCusker W."/>
            <person name="McDonough S."/>
            <person name="Mehta T."/>
            <person name="Meldrim J."/>
            <person name="Meneus L."/>
            <person name="Mihai O."/>
            <person name="Mihalev A."/>
            <person name="Mihova T."/>
            <person name="Mittelman R."/>
            <person name="Mlenga V."/>
            <person name="Montmayeur A."/>
            <person name="Mulrain L."/>
            <person name="Navidi A."/>
            <person name="Naylor J."/>
            <person name="Negash T."/>
            <person name="Nguyen T."/>
            <person name="Nguyen N."/>
            <person name="Nicol R."/>
            <person name="Norbu C."/>
            <person name="Norbu N."/>
            <person name="Novod N."/>
            <person name="O'Neill B."/>
            <person name="Osman S."/>
            <person name="Markiewicz E."/>
            <person name="Oyono O.L."/>
            <person name="Patti C."/>
            <person name="Phunkhang P."/>
            <person name="Pierre F."/>
            <person name="Priest M."/>
            <person name="Raghuraman S."/>
            <person name="Rege F."/>
            <person name="Reyes R."/>
            <person name="Rise C."/>
            <person name="Rogov P."/>
            <person name="Ross K."/>
            <person name="Ryan E."/>
            <person name="Settipalli S."/>
            <person name="Shea T."/>
            <person name="Sherpa N."/>
            <person name="Shi L."/>
            <person name="Shih D."/>
            <person name="Sparrow T."/>
            <person name="Spaulding J."/>
            <person name="Stalker J."/>
            <person name="Stange-Thomann N."/>
            <person name="Stavropoulos S."/>
            <person name="Stone C."/>
            <person name="Strader C."/>
            <person name="Tesfaye S."/>
            <person name="Thomson T."/>
            <person name="Thoulutsang Y."/>
            <person name="Thoulutsang D."/>
            <person name="Topham K."/>
            <person name="Topping I."/>
            <person name="Tsamla T."/>
            <person name="Vassiliev H."/>
            <person name="Vo A."/>
            <person name="Wangchuk T."/>
            <person name="Wangdi T."/>
            <person name="Weiand M."/>
            <person name="Wilkinson J."/>
            <person name="Wilson A."/>
            <person name="Yadav S."/>
            <person name="Young G."/>
            <person name="Yu Q."/>
            <person name="Zembek L."/>
            <person name="Zhong D."/>
            <person name="Zimmer A."/>
            <person name="Zwirko Z."/>
            <person name="Jaffe D.B."/>
            <person name="Alvarez P."/>
            <person name="Brockman W."/>
            <person name="Butler J."/>
            <person name="Chin C."/>
            <person name="Gnerre S."/>
            <person name="Grabherr M."/>
            <person name="Kleber M."/>
            <person name="Mauceli E."/>
            <person name="MacCallum I."/>
        </authorList>
    </citation>
    <scope>NUCLEOTIDE SEQUENCE [LARGE SCALE GENOMIC DNA]</scope>
    <source>
        <strain evidence="3">Tucson 14024-0371.13</strain>
    </source>
</reference>
<evidence type="ECO:0000313" key="3">
    <source>
        <dbReference type="Proteomes" id="UP000007801"/>
    </source>
</evidence>
<dbReference type="AlphaFoldDB" id="B3MNE1"/>
<protein>
    <submittedName>
        <fullName evidence="2">Uncharacterized protein</fullName>
    </submittedName>
</protein>
<proteinExistence type="predicted"/>
<accession>B3MNE1</accession>
<dbReference type="OMA" id="RREHYNH"/>
<dbReference type="InParanoid" id="B3MNE1"/>
<feature type="compositionally biased region" description="Basic and acidic residues" evidence="1">
    <location>
        <begin position="110"/>
        <end position="122"/>
    </location>
</feature>
<dbReference type="Proteomes" id="UP000007801">
    <property type="component" value="Unassembled WGS sequence"/>
</dbReference>
<sequence>MSDQEKDGRDLVSDETGSGTTDSPEDGSDVMPLTVIPSILRSPQSKTVMSGAPSITLTIPDSNHSIPNESAEERLRRRLRFLELRREHYNHMFNHTEVCHMASSDDPEDVETRRAHRDEDSM</sequence>